<keyword evidence="1" id="KW-0812">Transmembrane</keyword>
<dbReference type="Proteomes" id="UP000051451">
    <property type="component" value="Unassembled WGS sequence"/>
</dbReference>
<proteinExistence type="predicted"/>
<dbReference type="GeneID" id="98317987"/>
<dbReference type="RefSeq" id="WP_057870730.1">
    <property type="nucleotide sequence ID" value="NZ_AZGB01000003.1"/>
</dbReference>
<protein>
    <recommendedName>
        <fullName evidence="4">Pore-forming protein</fullName>
    </recommendedName>
</protein>
<dbReference type="EMBL" id="AZGB01000003">
    <property type="protein sequence ID" value="KRM07933.1"/>
    <property type="molecule type" value="Genomic_DNA"/>
</dbReference>
<keyword evidence="1" id="KW-0472">Membrane</keyword>
<comment type="caution">
    <text evidence="2">The sequence shown here is derived from an EMBL/GenBank/DDBJ whole genome shotgun (WGS) entry which is preliminary data.</text>
</comment>
<feature type="transmembrane region" description="Helical" evidence="1">
    <location>
        <begin position="38"/>
        <end position="59"/>
    </location>
</feature>
<evidence type="ECO:0000313" key="3">
    <source>
        <dbReference type="Proteomes" id="UP000051451"/>
    </source>
</evidence>
<evidence type="ECO:0008006" key="4">
    <source>
        <dbReference type="Google" id="ProtNLM"/>
    </source>
</evidence>
<sequence length="124" mass="14917">MKKYFFYQPDLPTSIICWSYSLIVLLISILLWLEITVFQIWTVLVFLLFLVVAGVQLFFRRVEITPTELILHTVIPQNTKRFALADIKDLQARRWLLSFATKYRRQQIIINPRDRQKLYDILKK</sequence>
<evidence type="ECO:0000256" key="1">
    <source>
        <dbReference type="SAM" id="Phobius"/>
    </source>
</evidence>
<keyword evidence="3" id="KW-1185">Reference proteome</keyword>
<keyword evidence="1" id="KW-1133">Transmembrane helix</keyword>
<feature type="transmembrane region" description="Helical" evidence="1">
    <location>
        <begin position="12"/>
        <end position="32"/>
    </location>
</feature>
<dbReference type="STRING" id="1423750.FC89_GL002042"/>
<name>A0A0R1VR65_9LACO</name>
<dbReference type="OrthoDB" id="2299313at2"/>
<dbReference type="AlphaFoldDB" id="A0A0R1VR65"/>
<evidence type="ECO:0000313" key="2">
    <source>
        <dbReference type="EMBL" id="KRM07933.1"/>
    </source>
</evidence>
<reference evidence="2 3" key="1">
    <citation type="journal article" date="2015" name="Genome Announc.">
        <title>Expanding the biotechnology potential of lactobacilli through comparative genomics of 213 strains and associated genera.</title>
        <authorList>
            <person name="Sun Z."/>
            <person name="Harris H.M."/>
            <person name="McCann A."/>
            <person name="Guo C."/>
            <person name="Argimon S."/>
            <person name="Zhang W."/>
            <person name="Yang X."/>
            <person name="Jeffery I.B."/>
            <person name="Cooney J.C."/>
            <person name="Kagawa T.F."/>
            <person name="Liu W."/>
            <person name="Song Y."/>
            <person name="Salvetti E."/>
            <person name="Wrobel A."/>
            <person name="Rasinkangas P."/>
            <person name="Parkhill J."/>
            <person name="Rea M.C."/>
            <person name="O'Sullivan O."/>
            <person name="Ritari J."/>
            <person name="Douillard F.P."/>
            <person name="Paul Ross R."/>
            <person name="Yang R."/>
            <person name="Briner A.E."/>
            <person name="Felis G.E."/>
            <person name="de Vos W.M."/>
            <person name="Barrangou R."/>
            <person name="Klaenhammer T.R."/>
            <person name="Caufield P.W."/>
            <person name="Cui Y."/>
            <person name="Zhang H."/>
            <person name="O'Toole P.W."/>
        </authorList>
    </citation>
    <scope>NUCLEOTIDE SEQUENCE [LARGE SCALE GENOMIC DNA]</scope>
    <source>
        <strain evidence="2 3">DSM 18630</strain>
    </source>
</reference>
<organism evidence="2 3">
    <name type="scientific">Liquorilactobacillus ghanensis DSM 18630</name>
    <dbReference type="NCBI Taxonomy" id="1423750"/>
    <lineage>
        <taxon>Bacteria</taxon>
        <taxon>Bacillati</taxon>
        <taxon>Bacillota</taxon>
        <taxon>Bacilli</taxon>
        <taxon>Lactobacillales</taxon>
        <taxon>Lactobacillaceae</taxon>
        <taxon>Liquorilactobacillus</taxon>
    </lineage>
</organism>
<accession>A0A0R1VR65</accession>
<gene>
    <name evidence="2" type="ORF">FC89_GL002042</name>
</gene>
<dbReference type="PATRIC" id="fig|1423750.3.peg.2083"/>
<dbReference type="Pfam" id="PF17255">
    <property type="entry name" value="EbsA"/>
    <property type="match status" value="1"/>
</dbReference>
<dbReference type="InterPro" id="IPR020215">
    <property type="entry name" value="EbsA-like"/>
</dbReference>